<dbReference type="PROSITE" id="PS51746">
    <property type="entry name" value="PPM_2"/>
    <property type="match status" value="1"/>
</dbReference>
<dbReference type="GO" id="GO:0004722">
    <property type="term" value="F:protein serine/threonine phosphatase activity"/>
    <property type="evidence" value="ECO:0007669"/>
    <property type="project" value="InterPro"/>
</dbReference>
<evidence type="ECO:0000313" key="3">
    <source>
        <dbReference type="Proteomes" id="UP000315628"/>
    </source>
</evidence>
<gene>
    <name evidence="2" type="ORF">FB557_0080</name>
</gene>
<evidence type="ECO:0000313" key="2">
    <source>
        <dbReference type="EMBL" id="TWD16557.1"/>
    </source>
</evidence>
<organism evidence="2 3">
    <name type="scientific">Marihabitans asiaticum</name>
    <dbReference type="NCBI Taxonomy" id="415218"/>
    <lineage>
        <taxon>Bacteria</taxon>
        <taxon>Bacillati</taxon>
        <taxon>Actinomycetota</taxon>
        <taxon>Actinomycetes</taxon>
        <taxon>Micrococcales</taxon>
        <taxon>Intrasporangiaceae</taxon>
        <taxon>Marihabitans</taxon>
    </lineage>
</organism>
<dbReference type="SMART" id="SM00332">
    <property type="entry name" value="PP2Cc"/>
    <property type="match status" value="1"/>
</dbReference>
<comment type="caution">
    <text evidence="2">The sequence shown here is derived from an EMBL/GenBank/DDBJ whole genome shotgun (WGS) entry which is preliminary data.</text>
</comment>
<dbReference type="CDD" id="cd00143">
    <property type="entry name" value="PP2Cc"/>
    <property type="match status" value="1"/>
</dbReference>
<accession>A0A560WFW6</accession>
<sequence length="258" mass="27313">MSLTVGSRTHVGHVRTDNEDSLIADSGVYLVADGMGGHAAGEVASRIVVDTFGDLVGRPDVHPEDVRDRMATANQRIRDAVLQDPSRAGMGTTASGVVRVRAGGTWHWAVVNIGDSRVYRAVGGSVRRVTVDHSEVQELQDAGLITAEEARTHPLRNVVTRSLGGQDLPKVDLWVLPPTAGERFLVCSDGLTNEVADDELARVLTSEGEPQVIADELVQLALTGGGRDNISVIVVASDSDEAVEVDTAPRGRDGEGRG</sequence>
<dbReference type="SMART" id="SM00331">
    <property type="entry name" value="PP2C_SIG"/>
    <property type="match status" value="1"/>
</dbReference>
<dbReference type="InterPro" id="IPR015655">
    <property type="entry name" value="PP2C"/>
</dbReference>
<dbReference type="Proteomes" id="UP000315628">
    <property type="component" value="Unassembled WGS sequence"/>
</dbReference>
<name>A0A560WFW6_9MICO</name>
<dbReference type="SUPFAM" id="SSF81606">
    <property type="entry name" value="PP2C-like"/>
    <property type="match status" value="1"/>
</dbReference>
<dbReference type="Pfam" id="PF13672">
    <property type="entry name" value="PP2C_2"/>
    <property type="match status" value="1"/>
</dbReference>
<reference evidence="2 3" key="1">
    <citation type="submission" date="2019-06" db="EMBL/GenBank/DDBJ databases">
        <title>Sequencing the genomes of 1000 actinobacteria strains.</title>
        <authorList>
            <person name="Klenk H.-P."/>
        </authorList>
    </citation>
    <scope>NUCLEOTIDE SEQUENCE [LARGE SCALE GENOMIC DNA]</scope>
    <source>
        <strain evidence="2 3">DSM 18935</strain>
    </source>
</reference>
<protein>
    <submittedName>
        <fullName evidence="2">Protein phosphatase</fullName>
    </submittedName>
</protein>
<feature type="domain" description="PPM-type phosphatase" evidence="1">
    <location>
        <begin position="4"/>
        <end position="237"/>
    </location>
</feature>
<dbReference type="PANTHER" id="PTHR47992">
    <property type="entry name" value="PROTEIN PHOSPHATASE"/>
    <property type="match status" value="1"/>
</dbReference>
<keyword evidence="3" id="KW-1185">Reference proteome</keyword>
<dbReference type="EMBL" id="VIUW01000001">
    <property type="protein sequence ID" value="TWD16557.1"/>
    <property type="molecule type" value="Genomic_DNA"/>
</dbReference>
<dbReference type="OrthoDB" id="9801841at2"/>
<dbReference type="InterPro" id="IPR001932">
    <property type="entry name" value="PPM-type_phosphatase-like_dom"/>
</dbReference>
<dbReference type="Gene3D" id="3.60.40.10">
    <property type="entry name" value="PPM-type phosphatase domain"/>
    <property type="match status" value="1"/>
</dbReference>
<dbReference type="InterPro" id="IPR036457">
    <property type="entry name" value="PPM-type-like_dom_sf"/>
</dbReference>
<dbReference type="RefSeq" id="WP_144854628.1">
    <property type="nucleotide sequence ID" value="NZ_BAAAYT010000001.1"/>
</dbReference>
<dbReference type="AlphaFoldDB" id="A0A560WFW6"/>
<evidence type="ECO:0000259" key="1">
    <source>
        <dbReference type="PROSITE" id="PS51746"/>
    </source>
</evidence>
<proteinExistence type="predicted"/>